<dbReference type="AlphaFoldDB" id="A0A0N1JPD4"/>
<sequence length="621" mass="67222">MNATKKHSSKHNYRVIHGVSPDLPLPVVGAAFHDEDNEGLLPLTALTQPVIVELKVWSEAVEDDTYQLYWNNKLVGDAKTILDTDQPGDPLFLIIPPALLVEGVHSLAYLAINHENGAGNYSFSIRVEVDLTPPGRPQLGPIKFPPEVEGGLTSDELTLLGDELSVEIGGYTGMAKHDVIRTYWGNTEGPGAVVTTDDMGFNRVIITYSRAFLESLGKFNGAVSYDIIDRAGNQSDRSLGMFLTLLLESLPNDYPAPVVNPALGNLIDYTEAKAGVEVGIPLYPDAAPLDLITLHWGNENSAAFPLPEGSEAAEIVLSILVPYEAIATMPQGAVQVTYSVYRAGEQVGSSLARAVEVNVTLPVPEVIEAPIIQGTSLTSPNIEDNFIDEDDYELNGRAIVAWKKGFEISDGLALSWGQENFSQWYQIKASDVVDQRDLVIAIPNSILKAQGTGAQIPVRFAVTRFGNPNASSSESQYVVVRSKDETPGGVEGLQGPSFNTTGQGVVGPIENPDGADVFVAPYLNIQKDQLVQFTFTAFDDNNMPIEEASFQDARELDSPDVINGYTFKVPAQNLKRICKGYGEASFKVIPGSDSNQSPATSRITRVRINMSWPQTGCAWIA</sequence>
<dbReference type="PATRIC" id="fig|81035.3.peg.2355"/>
<dbReference type="RefSeq" id="WP_217997721.1">
    <property type="nucleotide sequence ID" value="NZ_LGLN01000033.1"/>
</dbReference>
<dbReference type="EMBL" id="LGLN01000033">
    <property type="protein sequence ID" value="KPC33333.1"/>
    <property type="molecule type" value="Genomic_DNA"/>
</dbReference>
<reference evidence="1 2" key="2">
    <citation type="submission" date="2015-10" db="EMBL/GenBank/DDBJ databases">
        <title>Comparative genomics and high-throughput reverse genetic screens identify a new phytobacterial MAMP and an Arabidopsis receptor required for immune elicitation.</title>
        <authorList>
            <person name="Mott G.A."/>
            <person name="Thakur S."/>
            <person name="Wang P.W."/>
            <person name="Desveaux D."/>
            <person name="Guttman D.S."/>
        </authorList>
    </citation>
    <scope>NUCLEOTIDE SEQUENCE [LARGE SCALE GENOMIC DNA]</scope>
    <source>
        <strain evidence="1 2">0788_9</strain>
    </source>
</reference>
<evidence type="ECO:0000313" key="1">
    <source>
        <dbReference type="EMBL" id="KPC33333.1"/>
    </source>
</evidence>
<organism evidence="1 2">
    <name type="scientific">Pseudomonas syringae pv. cilantro</name>
    <dbReference type="NCBI Taxonomy" id="81035"/>
    <lineage>
        <taxon>Bacteria</taxon>
        <taxon>Pseudomonadati</taxon>
        <taxon>Pseudomonadota</taxon>
        <taxon>Gammaproteobacteria</taxon>
        <taxon>Pseudomonadales</taxon>
        <taxon>Pseudomonadaceae</taxon>
        <taxon>Pseudomonas</taxon>
        <taxon>Pseudomonas syringae</taxon>
    </lineage>
</organism>
<name>A0A0N1JPD4_PSESX</name>
<dbReference type="Proteomes" id="UP000037891">
    <property type="component" value="Unassembled WGS sequence"/>
</dbReference>
<gene>
    <name evidence="1" type="ORF">ABJ99_2191</name>
</gene>
<proteinExistence type="predicted"/>
<protein>
    <submittedName>
        <fullName evidence="1">Uncharacterized protein</fullName>
    </submittedName>
</protein>
<comment type="caution">
    <text evidence="1">The sequence shown here is derived from an EMBL/GenBank/DDBJ whole genome shotgun (WGS) entry which is preliminary data.</text>
</comment>
<accession>A0A0N1JPD4</accession>
<evidence type="ECO:0000313" key="2">
    <source>
        <dbReference type="Proteomes" id="UP000037891"/>
    </source>
</evidence>
<reference evidence="1 2" key="1">
    <citation type="submission" date="2015-07" db="EMBL/GenBank/DDBJ databases">
        <authorList>
            <person name="Noorani M."/>
        </authorList>
    </citation>
    <scope>NUCLEOTIDE SEQUENCE [LARGE SCALE GENOMIC DNA]</scope>
    <source>
        <strain evidence="1 2">0788_9</strain>
    </source>
</reference>